<accession>A0A4Z0W3X6</accession>
<dbReference type="GO" id="GO:0004713">
    <property type="term" value="F:protein tyrosine kinase activity"/>
    <property type="evidence" value="ECO:0007669"/>
    <property type="project" value="TreeGrafter"/>
</dbReference>
<dbReference type="Pfam" id="PF13807">
    <property type="entry name" value="GNVR"/>
    <property type="match status" value="1"/>
</dbReference>
<keyword evidence="5 6" id="KW-0472">Membrane</keyword>
<keyword evidence="3 6" id="KW-0812">Transmembrane</keyword>
<proteinExistence type="predicted"/>
<evidence type="ECO:0000313" key="9">
    <source>
        <dbReference type="EMBL" id="TGG88015.1"/>
    </source>
</evidence>
<dbReference type="InterPro" id="IPR003856">
    <property type="entry name" value="LPS_length_determ_N"/>
</dbReference>
<dbReference type="AlphaFoldDB" id="A0A4Z0W3X6"/>
<dbReference type="GO" id="GO:0005886">
    <property type="term" value="C:plasma membrane"/>
    <property type="evidence" value="ECO:0007669"/>
    <property type="project" value="UniProtKB-SubCell"/>
</dbReference>
<dbReference type="Pfam" id="PF02706">
    <property type="entry name" value="Wzz"/>
    <property type="match status" value="1"/>
</dbReference>
<feature type="transmembrane region" description="Helical" evidence="6">
    <location>
        <begin position="21"/>
        <end position="43"/>
    </location>
</feature>
<reference evidence="9 10" key="1">
    <citation type="submission" date="2019-04" db="EMBL/GenBank/DDBJ databases">
        <title>Draft genome sequence data and analysis of a Fermenting Bacterium, Geotoga petraea strain HO-Geo1, isolated from heavy-oil petroleum reservoir in Russia.</title>
        <authorList>
            <person name="Grouzdev D.S."/>
            <person name="Semenova E.M."/>
            <person name="Sokolova D.S."/>
            <person name="Tourova T.P."/>
            <person name="Poltaraus A.B."/>
            <person name="Nazina T.N."/>
        </authorList>
    </citation>
    <scope>NUCLEOTIDE SEQUENCE [LARGE SCALE GENOMIC DNA]</scope>
    <source>
        <strain evidence="9 10">HO-Geo1</strain>
    </source>
</reference>
<gene>
    <name evidence="9" type="ORF">E4650_06635</name>
</gene>
<sequence length="612" mass="71090">MENQEMELTFSDIIRIFKRRKWLFVGIFITTVLITLVYLFFFATPIYKAEQIVEYKKSSGSSISFGDASGLAALAGLSSSTGDSGLDNEIQKMKSDAVLGKVVDELNLVQKAEENKNWFAKIRGIEYTKRGFIKSIKDKITIETVENTSMLSISYESSDPTQAASIVSLTYDYYTQFVKENYFKDTEKYLTQLQNVFDDVSRQYDQVNKELLDFQTKNKITTSTEQTDPMIQYYADTYMQKIQLESQKANLEIKKETIEKNLFEMDPQMKEFILLNSSNSNITTIKNQIIQNQIKLETLKLNQPNSPQIRVLSSTIQVQQQQLQEEMQNILSSDMNFLATIDREKFNEYIQTKTQLELFDITEQVTNRMLELVDQEIASRSPIMYKYFLLQKEQKILEVKYNTILNTLEQENLKKSLYESNFNIITASYVPENPIAPNKKLILAIGGVLGIFLGILGVFVKESSDNKIKDIHEFETLFKIPETTIKSEKDLEKIVNIIYETQNKKIGIIETQNNLNNHSKKVHSIIKTIDPEIEFTDTTENKPYAEKIKQFEEDKQKEKFIVRFNSIESSEYLLYKNLIQKNIVLIKEKDTEIETIEKINKTIKNPIYVYIK</sequence>
<evidence type="ECO:0000259" key="8">
    <source>
        <dbReference type="Pfam" id="PF13807"/>
    </source>
</evidence>
<comment type="subcellular location">
    <subcellularLocation>
        <location evidence="1">Cell membrane</location>
        <topology evidence="1">Multi-pass membrane protein</topology>
    </subcellularLocation>
</comment>
<dbReference type="InterPro" id="IPR050445">
    <property type="entry name" value="Bact_polysacc_biosynth/exp"/>
</dbReference>
<dbReference type="RefSeq" id="WP_135402938.1">
    <property type="nucleotide sequence ID" value="NZ_SRME01000003.1"/>
</dbReference>
<dbReference type="PANTHER" id="PTHR32309">
    <property type="entry name" value="TYROSINE-PROTEIN KINASE"/>
    <property type="match status" value="1"/>
</dbReference>
<evidence type="ECO:0000256" key="4">
    <source>
        <dbReference type="ARBA" id="ARBA00022989"/>
    </source>
</evidence>
<dbReference type="PANTHER" id="PTHR32309:SF13">
    <property type="entry name" value="FERRIC ENTEROBACTIN TRANSPORT PROTEIN FEPE"/>
    <property type="match status" value="1"/>
</dbReference>
<protein>
    <recommendedName>
        <fullName evidence="11">Lipopolysaccharide biosynthesis protein</fullName>
    </recommendedName>
</protein>
<dbReference type="InterPro" id="IPR032807">
    <property type="entry name" value="GNVR"/>
</dbReference>
<keyword evidence="4 6" id="KW-1133">Transmembrane helix</keyword>
<evidence type="ECO:0000256" key="6">
    <source>
        <dbReference type="SAM" id="Phobius"/>
    </source>
</evidence>
<evidence type="ECO:0000256" key="5">
    <source>
        <dbReference type="ARBA" id="ARBA00023136"/>
    </source>
</evidence>
<keyword evidence="2" id="KW-1003">Cell membrane</keyword>
<evidence type="ECO:0008006" key="11">
    <source>
        <dbReference type="Google" id="ProtNLM"/>
    </source>
</evidence>
<feature type="transmembrane region" description="Helical" evidence="6">
    <location>
        <begin position="441"/>
        <end position="460"/>
    </location>
</feature>
<dbReference type="EMBL" id="SRME01000003">
    <property type="protein sequence ID" value="TGG88015.1"/>
    <property type="molecule type" value="Genomic_DNA"/>
</dbReference>
<feature type="domain" description="Polysaccharide chain length determinant N-terminal" evidence="7">
    <location>
        <begin position="7"/>
        <end position="106"/>
    </location>
</feature>
<feature type="domain" description="Tyrosine-protein kinase G-rich" evidence="8">
    <location>
        <begin position="400"/>
        <end position="462"/>
    </location>
</feature>
<evidence type="ECO:0000256" key="2">
    <source>
        <dbReference type="ARBA" id="ARBA00022475"/>
    </source>
</evidence>
<evidence type="ECO:0000313" key="10">
    <source>
        <dbReference type="Proteomes" id="UP000297288"/>
    </source>
</evidence>
<evidence type="ECO:0000256" key="3">
    <source>
        <dbReference type="ARBA" id="ARBA00022692"/>
    </source>
</evidence>
<dbReference type="Proteomes" id="UP000297288">
    <property type="component" value="Unassembled WGS sequence"/>
</dbReference>
<dbReference type="OrthoDB" id="49135at2"/>
<name>A0A4Z0W3X6_9BACT</name>
<organism evidence="9 10">
    <name type="scientific">Geotoga petraea</name>
    <dbReference type="NCBI Taxonomy" id="28234"/>
    <lineage>
        <taxon>Bacteria</taxon>
        <taxon>Thermotogati</taxon>
        <taxon>Thermotogota</taxon>
        <taxon>Thermotogae</taxon>
        <taxon>Petrotogales</taxon>
        <taxon>Petrotogaceae</taxon>
        <taxon>Geotoga</taxon>
    </lineage>
</organism>
<evidence type="ECO:0000259" key="7">
    <source>
        <dbReference type="Pfam" id="PF02706"/>
    </source>
</evidence>
<evidence type="ECO:0000256" key="1">
    <source>
        <dbReference type="ARBA" id="ARBA00004651"/>
    </source>
</evidence>
<comment type="caution">
    <text evidence="9">The sequence shown here is derived from an EMBL/GenBank/DDBJ whole genome shotgun (WGS) entry which is preliminary data.</text>
</comment>